<gene>
    <name evidence="1" type="ORF">GCM10023186_44740</name>
</gene>
<sequence length="99" mass="10632">MALEIRETGTVVVGRSAAGLAVFPNPATDQQLRFALERVPAAEATRYTYRLLTPYGRAVRQGQGTQAPVSLAGLPAGAYLLELTGPQGQRLTRRVQINP</sequence>
<accession>A0ABP8JMU6</accession>
<name>A0ABP8JMU6_9BACT</name>
<dbReference type="RefSeq" id="WP_345227924.1">
    <property type="nucleotide sequence ID" value="NZ_BAABHA010000015.1"/>
</dbReference>
<organism evidence="1 2">
    <name type="scientific">Hymenobacter koreensis</name>
    <dbReference type="NCBI Taxonomy" id="1084523"/>
    <lineage>
        <taxon>Bacteria</taxon>
        <taxon>Pseudomonadati</taxon>
        <taxon>Bacteroidota</taxon>
        <taxon>Cytophagia</taxon>
        <taxon>Cytophagales</taxon>
        <taxon>Hymenobacteraceae</taxon>
        <taxon>Hymenobacter</taxon>
    </lineage>
</organism>
<evidence type="ECO:0000313" key="1">
    <source>
        <dbReference type="EMBL" id="GAA4393308.1"/>
    </source>
</evidence>
<evidence type="ECO:0008006" key="3">
    <source>
        <dbReference type="Google" id="ProtNLM"/>
    </source>
</evidence>
<dbReference type="Proteomes" id="UP001500454">
    <property type="component" value="Unassembled WGS sequence"/>
</dbReference>
<dbReference type="EMBL" id="BAABHA010000015">
    <property type="protein sequence ID" value="GAA4393308.1"/>
    <property type="molecule type" value="Genomic_DNA"/>
</dbReference>
<evidence type="ECO:0000313" key="2">
    <source>
        <dbReference type="Proteomes" id="UP001500454"/>
    </source>
</evidence>
<protein>
    <recommendedName>
        <fullName evidence="3">T9SS type A sorting domain-containing protein</fullName>
    </recommendedName>
</protein>
<keyword evidence="2" id="KW-1185">Reference proteome</keyword>
<comment type="caution">
    <text evidence="1">The sequence shown here is derived from an EMBL/GenBank/DDBJ whole genome shotgun (WGS) entry which is preliminary data.</text>
</comment>
<reference evidence="2" key="1">
    <citation type="journal article" date="2019" name="Int. J. Syst. Evol. Microbiol.">
        <title>The Global Catalogue of Microorganisms (GCM) 10K type strain sequencing project: providing services to taxonomists for standard genome sequencing and annotation.</title>
        <authorList>
            <consortium name="The Broad Institute Genomics Platform"/>
            <consortium name="The Broad Institute Genome Sequencing Center for Infectious Disease"/>
            <person name="Wu L."/>
            <person name="Ma J."/>
        </authorList>
    </citation>
    <scope>NUCLEOTIDE SEQUENCE [LARGE SCALE GENOMIC DNA]</scope>
    <source>
        <strain evidence="2">JCM 17924</strain>
    </source>
</reference>
<proteinExistence type="predicted"/>